<evidence type="ECO:0000313" key="11">
    <source>
        <dbReference type="Proteomes" id="UP001232750"/>
    </source>
</evidence>
<dbReference type="PANTHER" id="PTHR47053">
    <property type="entry name" value="MUREIN DD-ENDOPEPTIDASE MEPH-RELATED"/>
    <property type="match status" value="1"/>
</dbReference>
<dbReference type="Pfam" id="PF24568">
    <property type="entry name" value="CC_PcsB"/>
    <property type="match status" value="1"/>
</dbReference>
<feature type="coiled-coil region" evidence="6">
    <location>
        <begin position="145"/>
        <end position="207"/>
    </location>
</feature>
<comment type="similarity">
    <text evidence="1">Belongs to the peptidase C40 family.</text>
</comment>
<evidence type="ECO:0000256" key="7">
    <source>
        <dbReference type="SAM" id="MobiDB-lite"/>
    </source>
</evidence>
<dbReference type="Gene3D" id="6.10.250.3150">
    <property type="match status" value="1"/>
</dbReference>
<evidence type="ECO:0000259" key="9">
    <source>
        <dbReference type="PROSITE" id="PS51935"/>
    </source>
</evidence>
<evidence type="ECO:0000256" key="1">
    <source>
        <dbReference type="ARBA" id="ARBA00007074"/>
    </source>
</evidence>
<keyword evidence="6" id="KW-0175">Coiled coil</keyword>
<evidence type="ECO:0000256" key="4">
    <source>
        <dbReference type="ARBA" id="ARBA00022801"/>
    </source>
</evidence>
<evidence type="ECO:0000256" key="5">
    <source>
        <dbReference type="ARBA" id="ARBA00022807"/>
    </source>
</evidence>
<dbReference type="PROSITE" id="PS51935">
    <property type="entry name" value="NLPC_P60"/>
    <property type="match status" value="1"/>
</dbReference>
<dbReference type="RefSeq" id="WP_283832258.1">
    <property type="nucleotide sequence ID" value="NZ_JASJEU010000016.1"/>
</dbReference>
<feature type="coiled-coil region" evidence="6">
    <location>
        <begin position="36"/>
        <end position="98"/>
    </location>
</feature>
<dbReference type="Pfam" id="PF00877">
    <property type="entry name" value="NLPC_P60"/>
    <property type="match status" value="1"/>
</dbReference>
<name>A0ABT7DMZ9_9ACTN</name>
<evidence type="ECO:0000256" key="8">
    <source>
        <dbReference type="SAM" id="SignalP"/>
    </source>
</evidence>
<feature type="chain" id="PRO_5047452841" evidence="8">
    <location>
        <begin position="34"/>
        <end position="385"/>
    </location>
</feature>
<dbReference type="PANTHER" id="PTHR47053:SF1">
    <property type="entry name" value="MUREIN DD-ENDOPEPTIDASE MEPH-RELATED"/>
    <property type="match status" value="1"/>
</dbReference>
<feature type="region of interest" description="Disordered" evidence="7">
    <location>
        <begin position="225"/>
        <end position="260"/>
    </location>
</feature>
<evidence type="ECO:0000256" key="6">
    <source>
        <dbReference type="SAM" id="Coils"/>
    </source>
</evidence>
<dbReference type="InterPro" id="IPR038765">
    <property type="entry name" value="Papain-like_cys_pep_sf"/>
</dbReference>
<keyword evidence="11" id="KW-1185">Reference proteome</keyword>
<feature type="signal peptide" evidence="8">
    <location>
        <begin position="1"/>
        <end position="33"/>
    </location>
</feature>
<dbReference type="InterPro" id="IPR051202">
    <property type="entry name" value="Peptidase_C40"/>
</dbReference>
<dbReference type="SUPFAM" id="SSF54001">
    <property type="entry name" value="Cysteine proteinases"/>
    <property type="match status" value="1"/>
</dbReference>
<keyword evidence="5" id="KW-0788">Thiol protease</keyword>
<dbReference type="PROSITE" id="PS51318">
    <property type="entry name" value="TAT"/>
    <property type="match status" value="1"/>
</dbReference>
<organism evidence="10 11">
    <name type="scientific">Gordonibacter faecis</name>
    <dbReference type="NCBI Taxonomy" id="3047475"/>
    <lineage>
        <taxon>Bacteria</taxon>
        <taxon>Bacillati</taxon>
        <taxon>Actinomycetota</taxon>
        <taxon>Coriobacteriia</taxon>
        <taxon>Eggerthellales</taxon>
        <taxon>Eggerthellaceae</taxon>
        <taxon>Gordonibacter</taxon>
    </lineage>
</organism>
<evidence type="ECO:0000256" key="2">
    <source>
        <dbReference type="ARBA" id="ARBA00022670"/>
    </source>
</evidence>
<keyword evidence="2" id="KW-0645">Protease</keyword>
<comment type="caution">
    <text evidence="10">The sequence shown here is derived from an EMBL/GenBank/DDBJ whole genome shotgun (WGS) entry which is preliminary data.</text>
</comment>
<dbReference type="InterPro" id="IPR057309">
    <property type="entry name" value="PcsB_CC"/>
</dbReference>
<evidence type="ECO:0000313" key="10">
    <source>
        <dbReference type="EMBL" id="MDJ1650914.1"/>
    </source>
</evidence>
<proteinExistence type="inferred from homology"/>
<keyword evidence="4" id="KW-0378">Hydrolase</keyword>
<reference evidence="10 11" key="1">
    <citation type="submission" date="2023-05" db="EMBL/GenBank/DDBJ databases">
        <title>Gordonibacter KGMB12511T sp. nov., isolated from faeces of healthy Korean.</title>
        <authorList>
            <person name="Kim H.S."/>
            <person name="Kim J.-S."/>
            <person name="Suh M.K."/>
            <person name="Eom M.K."/>
            <person name="Do H.E."/>
            <person name="Lee J.-S."/>
        </authorList>
    </citation>
    <scope>NUCLEOTIDE SEQUENCE [LARGE SCALE GENOMIC DNA]</scope>
    <source>
        <strain evidence="10 11">KGMB12511</strain>
    </source>
</reference>
<protein>
    <submittedName>
        <fullName evidence="10">NlpC/P60 family protein</fullName>
    </submittedName>
</protein>
<dbReference type="Proteomes" id="UP001232750">
    <property type="component" value="Unassembled WGS sequence"/>
</dbReference>
<sequence length="385" mass="40493">MSEHRNALSRRAFIGGAAVFGAATLFAPSAAFAETAAEKQAQADAVRNQLIGLQADLETAADNYHKAIEEQDAAKAAMEAEQAKIDEANGKIADLQDKLGTRARSMYRSGSTSFLDFVMGAATFEEFTQNWDLLNQVNENDSKMVEETKTLREELEASKNEYAKQEKIAADKAAEAKEIQDQVAAKVTEATNLMNSLDAEAKALLEQEQAAAAAAAAAQRAAEEAARAVQNQTPSNNGGGIVNNGGGNTPNYENTYTPPVNSGGGGGGGASYGSVVDYAYSCIGTPYVWGGATPGVGMDCSGLVAWCYAQVGISLPHYTESMYACASNIVPVSQARPGDVLYRPGHVGIAAGYGGMPYVHAPTFGAYVRDTDSLSWSGFTCALQF</sequence>
<accession>A0ABT7DMZ9</accession>
<evidence type="ECO:0000256" key="3">
    <source>
        <dbReference type="ARBA" id="ARBA00022729"/>
    </source>
</evidence>
<feature type="compositionally biased region" description="Gly residues" evidence="7">
    <location>
        <begin position="237"/>
        <end position="248"/>
    </location>
</feature>
<feature type="domain" description="NlpC/P60" evidence="9">
    <location>
        <begin position="269"/>
        <end position="385"/>
    </location>
</feature>
<keyword evidence="3 8" id="KW-0732">Signal</keyword>
<dbReference type="InterPro" id="IPR000064">
    <property type="entry name" value="NLP_P60_dom"/>
</dbReference>
<dbReference type="EMBL" id="JASJEU010000016">
    <property type="protein sequence ID" value="MDJ1650914.1"/>
    <property type="molecule type" value="Genomic_DNA"/>
</dbReference>
<dbReference type="InterPro" id="IPR006311">
    <property type="entry name" value="TAT_signal"/>
</dbReference>
<gene>
    <name evidence="10" type="ORF">QNJ86_08900</name>
</gene>
<dbReference type="Gene3D" id="3.90.1720.10">
    <property type="entry name" value="endopeptidase domain like (from Nostoc punctiforme)"/>
    <property type="match status" value="1"/>
</dbReference>